<dbReference type="CDD" id="cd00077">
    <property type="entry name" value="HDc"/>
    <property type="match status" value="1"/>
</dbReference>
<dbReference type="PANTHER" id="PTHR38659:SF2">
    <property type="entry name" value="HDIG DOMAIN PROTEIN"/>
    <property type="match status" value="1"/>
</dbReference>
<protein>
    <submittedName>
        <fullName evidence="3">Metal dependent phosphohydrolase</fullName>
    </submittedName>
</protein>
<proteinExistence type="predicted"/>
<evidence type="ECO:0000259" key="2">
    <source>
        <dbReference type="SMART" id="SM00471"/>
    </source>
</evidence>
<dbReference type="InterPro" id="IPR003607">
    <property type="entry name" value="HD/PDEase_dom"/>
</dbReference>
<reference evidence="4" key="2">
    <citation type="submission" date="2011-01" db="EMBL/GenBank/DDBJ databases">
        <title>The complete genome of Nitratifractor salsuginis DSM 16511.</title>
        <authorList>
            <consortium name="US DOE Joint Genome Institute (JGI-PGF)"/>
            <person name="Lucas S."/>
            <person name="Copeland A."/>
            <person name="Lapidus A."/>
            <person name="Bruce D."/>
            <person name="Goodwin L."/>
            <person name="Pitluck S."/>
            <person name="Kyrpides N."/>
            <person name="Mavromatis K."/>
            <person name="Ivanova N."/>
            <person name="Mikhailova N."/>
            <person name="Zeytun A."/>
            <person name="Detter J.C."/>
            <person name="Tapia R."/>
            <person name="Han C."/>
            <person name="Land M."/>
            <person name="Hauser L."/>
            <person name="Markowitz V."/>
            <person name="Cheng J.-F."/>
            <person name="Hugenholtz P."/>
            <person name="Woyke T."/>
            <person name="Wu D."/>
            <person name="Tindall B."/>
            <person name="Schuetze A."/>
            <person name="Brambilla E."/>
            <person name="Klenk H.-P."/>
            <person name="Eisen J.A."/>
        </authorList>
    </citation>
    <scope>NUCLEOTIDE SEQUENCE [LARGE SCALE GENOMIC DNA]</scope>
    <source>
        <strain evidence="4">DSM 16511 / JCM 12458 / E9I37-1</strain>
    </source>
</reference>
<keyword evidence="4" id="KW-1185">Reference proteome</keyword>
<evidence type="ECO:0000313" key="3">
    <source>
        <dbReference type="EMBL" id="ADV46135.1"/>
    </source>
</evidence>
<feature type="domain" description="HD/PDEase" evidence="2">
    <location>
        <begin position="16"/>
        <end position="123"/>
    </location>
</feature>
<dbReference type="RefSeq" id="WP_013553829.1">
    <property type="nucleotide sequence ID" value="NC_014935.1"/>
</dbReference>
<dbReference type="eggNOG" id="COG2316">
    <property type="taxonomic scope" value="Bacteria"/>
</dbReference>
<dbReference type="InterPro" id="IPR006674">
    <property type="entry name" value="HD_domain"/>
</dbReference>
<sequence length="188" mass="20860">MPSRDEALELLKEYNDNPALVQHGIQVGACMAHFAQKAGEDAERWEIAGLLHDLDYEKYPDRHCHKAAEIMRERGYDEELIRAMMSHAWGICTDVEPLSPMEKTLYAVDELSGLVNACVLVRPSKSIEDLGVKSVKKKFKQKSFAAGVDREIVKKGAEMLGMELDELIAEVIEAMKARAKECGVAGAA</sequence>
<accession>E6X2R9</accession>
<dbReference type="EMBL" id="CP002452">
    <property type="protein sequence ID" value="ADV46135.1"/>
    <property type="molecule type" value="Genomic_DNA"/>
</dbReference>
<dbReference type="OrthoDB" id="9801160at2"/>
<organism evidence="3 4">
    <name type="scientific">Nitratifractor salsuginis (strain DSM 16511 / JCM 12458 / E9I37-1)</name>
    <dbReference type="NCBI Taxonomy" id="749222"/>
    <lineage>
        <taxon>Bacteria</taxon>
        <taxon>Pseudomonadati</taxon>
        <taxon>Campylobacterota</taxon>
        <taxon>Epsilonproteobacteria</taxon>
        <taxon>Campylobacterales</taxon>
        <taxon>Sulfurovaceae</taxon>
        <taxon>Nitratifractor</taxon>
    </lineage>
</organism>
<dbReference type="HOGENOM" id="CLU_090635_1_1_7"/>
<dbReference type="Gene3D" id="1.10.3210.10">
    <property type="entry name" value="Hypothetical protein af1432"/>
    <property type="match status" value="1"/>
</dbReference>
<gene>
    <name evidence="3" type="ordered locus">Nitsa_0875</name>
</gene>
<dbReference type="Pfam" id="PF01966">
    <property type="entry name" value="HD"/>
    <property type="match status" value="1"/>
</dbReference>
<name>E6X2R9_NITSE</name>
<dbReference type="Proteomes" id="UP000008633">
    <property type="component" value="Chromosome"/>
</dbReference>
<dbReference type="KEGG" id="nsa:Nitsa_0875"/>
<dbReference type="PANTHER" id="PTHR38659">
    <property type="entry name" value="METAL-DEPENDENT PHOSPHOHYDROLASE"/>
    <property type="match status" value="1"/>
</dbReference>
<evidence type="ECO:0000313" key="4">
    <source>
        <dbReference type="Proteomes" id="UP000008633"/>
    </source>
</evidence>
<dbReference type="SUPFAM" id="SSF109604">
    <property type="entry name" value="HD-domain/PDEase-like"/>
    <property type="match status" value="1"/>
</dbReference>
<evidence type="ECO:0000256" key="1">
    <source>
        <dbReference type="ARBA" id="ARBA00023136"/>
    </source>
</evidence>
<reference evidence="3 4" key="1">
    <citation type="journal article" date="2011" name="Stand. Genomic Sci.">
        <title>Complete genome sequence of Nitratifractor salsuginis type strain (E9I37-1).</title>
        <authorList>
            <person name="Anderson I."/>
            <person name="Sikorski J."/>
            <person name="Zeytun A."/>
            <person name="Nolan M."/>
            <person name="Lapidus A."/>
            <person name="Lucas S."/>
            <person name="Hammon N."/>
            <person name="Deshpande S."/>
            <person name="Cheng J.F."/>
            <person name="Tapia R."/>
            <person name="Han C."/>
            <person name="Goodwin L."/>
            <person name="Pitluck S."/>
            <person name="Liolios K."/>
            <person name="Pagani I."/>
            <person name="Ivanova N."/>
            <person name="Huntemann M."/>
            <person name="Mavromatis K."/>
            <person name="Ovchinikova G."/>
            <person name="Pati A."/>
            <person name="Chen A."/>
            <person name="Palaniappan K."/>
            <person name="Land M."/>
            <person name="Hauser L."/>
            <person name="Brambilla E.M."/>
            <person name="Ngatchou-Djao O.D."/>
            <person name="Rohde M."/>
            <person name="Tindall B.J."/>
            <person name="Goker M."/>
            <person name="Detter J.C."/>
            <person name="Woyke T."/>
            <person name="Bristow J."/>
            <person name="Eisen J.A."/>
            <person name="Markowitz V."/>
            <person name="Hugenholtz P."/>
            <person name="Klenk H.P."/>
            <person name="Kyrpides N.C."/>
        </authorList>
    </citation>
    <scope>NUCLEOTIDE SEQUENCE [LARGE SCALE GENOMIC DNA]</scope>
    <source>
        <strain evidence="4">DSM 16511 / JCM 12458 / E9I37-1</strain>
    </source>
</reference>
<dbReference type="SMART" id="SM00471">
    <property type="entry name" value="HDc"/>
    <property type="match status" value="1"/>
</dbReference>
<dbReference type="NCBIfam" id="TIGR00277">
    <property type="entry name" value="HDIG"/>
    <property type="match status" value="1"/>
</dbReference>
<dbReference type="AlphaFoldDB" id="E6X2R9"/>
<dbReference type="InterPro" id="IPR006675">
    <property type="entry name" value="HDIG_dom"/>
</dbReference>
<keyword evidence="1" id="KW-0472">Membrane</keyword>
<dbReference type="STRING" id="749222.Nitsa_0875"/>